<keyword evidence="3" id="KW-1185">Reference proteome</keyword>
<organism evidence="2 3">
    <name type="scientific">Pseudonocardia zijingensis</name>
    <dbReference type="NCBI Taxonomy" id="153376"/>
    <lineage>
        <taxon>Bacteria</taxon>
        <taxon>Bacillati</taxon>
        <taxon>Actinomycetota</taxon>
        <taxon>Actinomycetes</taxon>
        <taxon>Pseudonocardiales</taxon>
        <taxon>Pseudonocardiaceae</taxon>
        <taxon>Pseudonocardia</taxon>
    </lineage>
</organism>
<reference evidence="2 3" key="1">
    <citation type="journal article" date="2019" name="Int. J. Syst. Evol. Microbiol.">
        <title>The Global Catalogue of Microorganisms (GCM) 10K type strain sequencing project: providing services to taxonomists for standard genome sequencing and annotation.</title>
        <authorList>
            <consortium name="The Broad Institute Genomics Platform"/>
            <consortium name="The Broad Institute Genome Sequencing Center for Infectious Disease"/>
            <person name="Wu L."/>
            <person name="Ma J."/>
        </authorList>
    </citation>
    <scope>NUCLEOTIDE SEQUENCE [LARGE SCALE GENOMIC DNA]</scope>
    <source>
        <strain evidence="2 3">JCM 11117</strain>
    </source>
</reference>
<evidence type="ECO:0000313" key="2">
    <source>
        <dbReference type="EMBL" id="GAA0901417.1"/>
    </source>
</evidence>
<comment type="caution">
    <text evidence="2">The sequence shown here is derived from an EMBL/GenBank/DDBJ whole genome shotgun (WGS) entry which is preliminary data.</text>
</comment>
<proteinExistence type="predicted"/>
<dbReference type="EMBL" id="BAAAHP010000231">
    <property type="protein sequence ID" value="GAA0901417.1"/>
    <property type="molecule type" value="Genomic_DNA"/>
</dbReference>
<dbReference type="Proteomes" id="UP001499967">
    <property type="component" value="Unassembled WGS sequence"/>
</dbReference>
<accession>A0ABN1NBU8</accession>
<gene>
    <name evidence="2" type="ORF">GCM10009559_68000</name>
</gene>
<evidence type="ECO:0000313" key="3">
    <source>
        <dbReference type="Proteomes" id="UP001499967"/>
    </source>
</evidence>
<sequence length="127" mass="13860">MSEPAWAPADACTLPTAERPLREAEFDTLFATALTGVSRPEPGWLRLAFRRDAEIEDLVARESSCCSFFDFRITRTPDGAVLDVRVPAARVAVLDGLARRATALGCRNERTPGRHGGGTPPPRRDDP</sequence>
<protein>
    <submittedName>
        <fullName evidence="2">Uncharacterized protein</fullName>
    </submittedName>
</protein>
<dbReference type="RefSeq" id="WP_343945846.1">
    <property type="nucleotide sequence ID" value="NZ_BAAAHP010000231.1"/>
</dbReference>
<feature type="region of interest" description="Disordered" evidence="1">
    <location>
        <begin position="105"/>
        <end position="127"/>
    </location>
</feature>
<evidence type="ECO:0000256" key="1">
    <source>
        <dbReference type="SAM" id="MobiDB-lite"/>
    </source>
</evidence>
<name>A0ABN1NBU8_9PSEU</name>